<reference evidence="1" key="1">
    <citation type="submission" date="2019-06" db="EMBL/GenBank/DDBJ databases">
        <title>Complete genome sequence of Methanobrevibacter arboriphilus strain SA.</title>
        <authorList>
            <person name="Asakawa S."/>
        </authorList>
    </citation>
    <scope>NUCLEOTIDE SEQUENCE</scope>
    <source>
        <strain evidence="1">SA</strain>
    </source>
</reference>
<dbReference type="Proteomes" id="UP000825015">
    <property type="component" value="Chromosome"/>
</dbReference>
<gene>
    <name evidence="1" type="primary">tlpB_1</name>
    <name evidence="1" type="ORF">MarbSA_00090</name>
</gene>
<protein>
    <submittedName>
        <fullName evidence="1">Transposase</fullName>
    </submittedName>
</protein>
<accession>A0ACA8R0R6</accession>
<proteinExistence type="predicted"/>
<organism evidence="1 2">
    <name type="scientific">Methanobrevibacter arboriphilus</name>
    <dbReference type="NCBI Taxonomy" id="39441"/>
    <lineage>
        <taxon>Archaea</taxon>
        <taxon>Methanobacteriati</taxon>
        <taxon>Methanobacteriota</taxon>
        <taxon>Methanomada group</taxon>
        <taxon>Methanobacteria</taxon>
        <taxon>Methanobacteriales</taxon>
        <taxon>Methanobacteriaceae</taxon>
        <taxon>Methanobrevibacter</taxon>
    </lineage>
</organism>
<evidence type="ECO:0000313" key="2">
    <source>
        <dbReference type="Proteomes" id="UP000825015"/>
    </source>
</evidence>
<name>A0ACA8R0R6_METAZ</name>
<keyword evidence="2" id="KW-1185">Reference proteome</keyword>
<dbReference type="EMBL" id="AP019779">
    <property type="protein sequence ID" value="BBL60969.1"/>
    <property type="molecule type" value="Genomic_DNA"/>
</dbReference>
<evidence type="ECO:0000313" key="1">
    <source>
        <dbReference type="EMBL" id="BBL60969.1"/>
    </source>
</evidence>
<sequence length="382" mass="45122">MKTIVKSYKIRIYPNKSLQDKLYKNFGYNRFVFNQLLNYNQLIFSLVVNNPRINPYNYIPKVNRSTLNNWLNVLKAEYFFLKDSESTSLQSTCDIFKDSMVRFFKHQNKFPRFKSRKNPIQSIRLKNNNNSIRFENNKLKLPRFGLIRYRDNRKIKGDILSCTVKCENNRWFAVLNCKNVPVSPMLKTGDNVGIDLGLKDLMIFSNGEKRKPITRLTKIEHQIAKLNKKLSRKVKGSNNWKKIVQKLQKLYNKVFDIRNDEYQKLSTELIKSFDLIGLEKLSVKNMIKNKRLSHSISQISWSRLVDMIKYKAEWYDKKCIQISKVFPSSKLCNKCGYKKEDLTLAIREWTCPKCRTKHDRDINASINILNEAIRINNECTTG</sequence>